<accession>A0A7W9NGU1</accession>
<proteinExistence type="predicted"/>
<evidence type="ECO:0000256" key="1">
    <source>
        <dbReference type="SAM" id="MobiDB-lite"/>
    </source>
</evidence>
<feature type="region of interest" description="Disordered" evidence="1">
    <location>
        <begin position="189"/>
        <end position="231"/>
    </location>
</feature>
<gene>
    <name evidence="2" type="ORF">BJ998_002609</name>
</gene>
<sequence>MPDDDPQHRAQLARLVVPNSVHFLATVLLRWLHDAHDAARRIQPYRRDDERGEWHNNVSFGTDRYQYLVRTAKSLKSEIPELAPDFSYQSMLLKLNAAALYPFRVDDGPRGPIRSTSDLRAELLSDEDEAELELLTRKEALLGSRELILLPWAGDEGKGCTGLWAGQGVVRDNLIDWYWLIELTGEAEGLGGPTATTPPQPDAPDGPALFDQPPPPLRLTPRTEQPHGTGD</sequence>
<organism evidence="2 3">
    <name type="scientific">Kutzneria kofuensis</name>
    <dbReference type="NCBI Taxonomy" id="103725"/>
    <lineage>
        <taxon>Bacteria</taxon>
        <taxon>Bacillati</taxon>
        <taxon>Actinomycetota</taxon>
        <taxon>Actinomycetes</taxon>
        <taxon>Pseudonocardiales</taxon>
        <taxon>Pseudonocardiaceae</taxon>
        <taxon>Kutzneria</taxon>
    </lineage>
</organism>
<reference evidence="2 3" key="1">
    <citation type="submission" date="2020-08" db="EMBL/GenBank/DDBJ databases">
        <title>Sequencing the genomes of 1000 actinobacteria strains.</title>
        <authorList>
            <person name="Klenk H.-P."/>
        </authorList>
    </citation>
    <scope>NUCLEOTIDE SEQUENCE [LARGE SCALE GENOMIC DNA]</scope>
    <source>
        <strain evidence="2 3">DSM 43851</strain>
    </source>
</reference>
<evidence type="ECO:0000313" key="3">
    <source>
        <dbReference type="Proteomes" id="UP000585638"/>
    </source>
</evidence>
<keyword evidence="3" id="KW-1185">Reference proteome</keyword>
<dbReference type="EMBL" id="JACHIR010000001">
    <property type="protein sequence ID" value="MBB5891413.1"/>
    <property type="molecule type" value="Genomic_DNA"/>
</dbReference>
<evidence type="ECO:0000313" key="2">
    <source>
        <dbReference type="EMBL" id="MBB5891413.1"/>
    </source>
</evidence>
<protein>
    <submittedName>
        <fullName evidence="2">Uncharacterized protein</fullName>
    </submittedName>
</protein>
<dbReference type="Proteomes" id="UP000585638">
    <property type="component" value="Unassembled WGS sequence"/>
</dbReference>
<dbReference type="RefSeq" id="WP_184861497.1">
    <property type="nucleotide sequence ID" value="NZ_JACHIR010000001.1"/>
</dbReference>
<comment type="caution">
    <text evidence="2">The sequence shown here is derived from an EMBL/GenBank/DDBJ whole genome shotgun (WGS) entry which is preliminary data.</text>
</comment>
<dbReference type="AlphaFoldDB" id="A0A7W9NGU1"/>
<name>A0A7W9NGU1_9PSEU</name>